<keyword evidence="2" id="KW-1185">Reference proteome</keyword>
<reference evidence="2" key="2">
    <citation type="journal article" date="2018" name="Plant J.">
        <title>The Sorghum bicolor reference genome: improved assembly, gene annotations, a transcriptome atlas, and signatures of genome organization.</title>
        <authorList>
            <person name="McCormick R.F."/>
            <person name="Truong S.K."/>
            <person name="Sreedasyam A."/>
            <person name="Jenkins J."/>
            <person name="Shu S."/>
            <person name="Sims D."/>
            <person name="Kennedy M."/>
            <person name="Amirebrahimi M."/>
            <person name="Weers B.D."/>
            <person name="McKinley B."/>
            <person name="Mattison A."/>
            <person name="Morishige D.T."/>
            <person name="Grimwood J."/>
            <person name="Schmutz J."/>
            <person name="Mullet J.E."/>
        </authorList>
    </citation>
    <scope>NUCLEOTIDE SEQUENCE [LARGE SCALE GENOMIC DNA]</scope>
    <source>
        <strain evidence="2">cv. BTx623</strain>
    </source>
</reference>
<dbReference type="Proteomes" id="UP000000768">
    <property type="component" value="Chromosome 3"/>
</dbReference>
<proteinExistence type="predicted"/>
<reference evidence="1 2" key="1">
    <citation type="journal article" date="2009" name="Nature">
        <title>The Sorghum bicolor genome and the diversification of grasses.</title>
        <authorList>
            <person name="Paterson A.H."/>
            <person name="Bowers J.E."/>
            <person name="Bruggmann R."/>
            <person name="Dubchak I."/>
            <person name="Grimwood J."/>
            <person name="Gundlach H."/>
            <person name="Haberer G."/>
            <person name="Hellsten U."/>
            <person name="Mitros T."/>
            <person name="Poliakov A."/>
            <person name="Schmutz J."/>
            <person name="Spannagl M."/>
            <person name="Tang H."/>
            <person name="Wang X."/>
            <person name="Wicker T."/>
            <person name="Bharti A.K."/>
            <person name="Chapman J."/>
            <person name="Feltus F.A."/>
            <person name="Gowik U."/>
            <person name="Grigoriev I.V."/>
            <person name="Lyons E."/>
            <person name="Maher C.A."/>
            <person name="Martis M."/>
            <person name="Narechania A."/>
            <person name="Otillar R.P."/>
            <person name="Penning B.W."/>
            <person name="Salamov A.A."/>
            <person name="Wang Y."/>
            <person name="Zhang L."/>
            <person name="Carpita N.C."/>
            <person name="Freeling M."/>
            <person name="Gingle A.R."/>
            <person name="Hash C.T."/>
            <person name="Keller B."/>
            <person name="Klein P."/>
            <person name="Kresovich S."/>
            <person name="McCann M.C."/>
            <person name="Ming R."/>
            <person name="Peterson D.G."/>
            <person name="Mehboob-ur-Rahman"/>
            <person name="Ware D."/>
            <person name="Westhoff P."/>
            <person name="Mayer K.F."/>
            <person name="Messing J."/>
            <person name="Rokhsar D.S."/>
        </authorList>
    </citation>
    <scope>NUCLEOTIDE SEQUENCE [LARGE SCALE GENOMIC DNA]</scope>
    <source>
        <strain evidence="2">cv. BTx623</strain>
    </source>
</reference>
<dbReference type="EMBL" id="CM000762">
    <property type="protein sequence ID" value="OQU87176.1"/>
    <property type="molecule type" value="Genomic_DNA"/>
</dbReference>
<protein>
    <submittedName>
        <fullName evidence="1">Uncharacterized protein</fullName>
    </submittedName>
</protein>
<dbReference type="InParanoid" id="A0A1W0VYH3"/>
<name>A0A1W0VYH3_SORBI</name>
<dbReference type="Gramene" id="OQU87176">
    <property type="protein sequence ID" value="OQU87176"/>
    <property type="gene ID" value="SORBI_3003G221650"/>
</dbReference>
<accession>A0A1W0VYH3</accession>
<evidence type="ECO:0000313" key="2">
    <source>
        <dbReference type="Proteomes" id="UP000000768"/>
    </source>
</evidence>
<dbReference type="AlphaFoldDB" id="A0A1W0VYH3"/>
<gene>
    <name evidence="1" type="ORF">SORBI_3003G221650</name>
</gene>
<organism evidence="1 2">
    <name type="scientific">Sorghum bicolor</name>
    <name type="common">Sorghum</name>
    <name type="synonym">Sorghum vulgare</name>
    <dbReference type="NCBI Taxonomy" id="4558"/>
    <lineage>
        <taxon>Eukaryota</taxon>
        <taxon>Viridiplantae</taxon>
        <taxon>Streptophyta</taxon>
        <taxon>Embryophyta</taxon>
        <taxon>Tracheophyta</taxon>
        <taxon>Spermatophyta</taxon>
        <taxon>Magnoliopsida</taxon>
        <taxon>Liliopsida</taxon>
        <taxon>Poales</taxon>
        <taxon>Poaceae</taxon>
        <taxon>PACMAD clade</taxon>
        <taxon>Panicoideae</taxon>
        <taxon>Andropogonodae</taxon>
        <taxon>Andropogoneae</taxon>
        <taxon>Sorghinae</taxon>
        <taxon>Sorghum</taxon>
    </lineage>
</organism>
<sequence length="71" mass="7035">MWQMCSSMFPLDLSWVVGSRSATKSDVPAADAGTIADAGVQKQASNGAGAGGSVQHAHCLAIASASPSSEA</sequence>
<evidence type="ECO:0000313" key="1">
    <source>
        <dbReference type="EMBL" id="OQU87176.1"/>
    </source>
</evidence>